<evidence type="ECO:0000313" key="3">
    <source>
        <dbReference type="Proteomes" id="UP000559256"/>
    </source>
</evidence>
<feature type="region of interest" description="Disordered" evidence="1">
    <location>
        <begin position="726"/>
        <end position="835"/>
    </location>
</feature>
<feature type="compositionally biased region" description="Polar residues" evidence="1">
    <location>
        <begin position="1"/>
        <end position="10"/>
    </location>
</feature>
<gene>
    <name evidence="2" type="ORF">D9758_004296</name>
</gene>
<feature type="compositionally biased region" description="Basic and acidic residues" evidence="1">
    <location>
        <begin position="220"/>
        <end position="234"/>
    </location>
</feature>
<dbReference type="AlphaFoldDB" id="A0A8H5GUM9"/>
<keyword evidence="3" id="KW-1185">Reference proteome</keyword>
<proteinExistence type="predicted"/>
<reference evidence="2 3" key="1">
    <citation type="journal article" date="2020" name="ISME J.">
        <title>Uncovering the hidden diversity of litter-decomposition mechanisms in mushroom-forming fungi.</title>
        <authorList>
            <person name="Floudas D."/>
            <person name="Bentzer J."/>
            <person name="Ahren D."/>
            <person name="Johansson T."/>
            <person name="Persson P."/>
            <person name="Tunlid A."/>
        </authorList>
    </citation>
    <scope>NUCLEOTIDE SEQUENCE [LARGE SCALE GENOMIC DNA]</scope>
    <source>
        <strain evidence="2 3">CBS 291.85</strain>
    </source>
</reference>
<protein>
    <submittedName>
        <fullName evidence="2">Uncharacterized protein</fullName>
    </submittedName>
</protein>
<feature type="compositionally biased region" description="Basic and acidic residues" evidence="1">
    <location>
        <begin position="147"/>
        <end position="158"/>
    </location>
</feature>
<organism evidence="2 3">
    <name type="scientific">Tetrapyrgos nigripes</name>
    <dbReference type="NCBI Taxonomy" id="182062"/>
    <lineage>
        <taxon>Eukaryota</taxon>
        <taxon>Fungi</taxon>
        <taxon>Dikarya</taxon>
        <taxon>Basidiomycota</taxon>
        <taxon>Agaricomycotina</taxon>
        <taxon>Agaricomycetes</taxon>
        <taxon>Agaricomycetidae</taxon>
        <taxon>Agaricales</taxon>
        <taxon>Marasmiineae</taxon>
        <taxon>Marasmiaceae</taxon>
        <taxon>Tetrapyrgos</taxon>
    </lineage>
</organism>
<feature type="region of interest" description="Disordered" evidence="1">
    <location>
        <begin position="1"/>
        <end position="27"/>
    </location>
</feature>
<feature type="region of interest" description="Disordered" evidence="1">
    <location>
        <begin position="39"/>
        <end position="96"/>
    </location>
</feature>
<name>A0A8H5GUM9_9AGAR</name>
<feature type="region of interest" description="Disordered" evidence="1">
    <location>
        <begin position="418"/>
        <end position="438"/>
    </location>
</feature>
<feature type="region of interest" description="Disordered" evidence="1">
    <location>
        <begin position="855"/>
        <end position="954"/>
    </location>
</feature>
<comment type="caution">
    <text evidence="2">The sequence shown here is derived from an EMBL/GenBank/DDBJ whole genome shotgun (WGS) entry which is preliminary data.</text>
</comment>
<feature type="region of interest" description="Disordered" evidence="1">
    <location>
        <begin position="220"/>
        <end position="289"/>
    </location>
</feature>
<feature type="region of interest" description="Disordered" evidence="1">
    <location>
        <begin position="670"/>
        <end position="695"/>
    </location>
</feature>
<sequence length="954" mass="105412">MASSSSNPQRPTAHEDDTIQDLPTKPSSLVSVASIEIRDETEVWQGDDGVFGPAYDNHHGQPIASSSSNSHSPATSHEDNALDDSPTRASSPASVASNASTVILIEDSAGHWEREEKHYRKDGVKVKDYAFDPVYTFPQNDEPSTSEEDHYGDRKPAQEENVVSFEPYAALAQHEYYLSHGSADLLRIDLHRIDPVFYHLVTDQLTGGNAAALNVVCRKGSSDANDKSSKETTAKAELAPATRRSRRKASVVGGSGGKTSAVPAKPSKDHDEEPPNEPSGHGSSQKAFSSDPDAVKLVEVLKRCFPSAWLDPRAKAAILVKEEVKAILQPYLDGCLEWWARPAEPVVKGKGKRKAEMVPRQPGLLQLEELEEKLKEYELPIHGHRDGRDRAIKERNEARRSIVELRMKAKKILEQVQDEMKTKKSKSKKAKAKATNEKADEIPHGLALQKTGVSNEQREINLVKDKVLETIIPSKKLDINRIKTTITDVLVENLEKEDANRIKEDGYKPRKTWIEEMLGDPEGELYRFIEYEVMRKNTRPLTRPTMRDIVPADLFIESVTTEENDLLYKDHSFTFTPLSLFFTFILRPLRAAPLLGPVTSTLLAIGWISAEDQKRWLPVDLKALAYYKKSQRGGGTPFTICNPEGKGWEEVLGRGTRRNAGEDGQAMDVDEEFVDTEKGKGKGKSRYPLPPTREERKHMLEHFLKYGSNMEPEYYQIQKLFTTQSAPWDEPKASDSNGVPNPSMEVDTPGPSLKGGAETFQQERAPSTPMDIDDTPGPSPKPDAGKSSTRGCSAKNKRKADEEPATSVEGTSRTTKKRRTLVNAFPTRITRERVRLYAKATGLSVDDALERNAEPAKYVHSPSPSPIPCPARAPVSSQPGAGPSRPRGPAPPSTSAQDPVSRQPEASPSGPRTPTPTPTPPATPATPARDVDEQPRSRTPRTLGALGRQTTMFF</sequence>
<feature type="region of interest" description="Disordered" evidence="1">
    <location>
        <begin position="135"/>
        <end position="159"/>
    </location>
</feature>
<dbReference type="Proteomes" id="UP000559256">
    <property type="component" value="Unassembled WGS sequence"/>
</dbReference>
<evidence type="ECO:0000313" key="2">
    <source>
        <dbReference type="EMBL" id="KAF5371237.1"/>
    </source>
</evidence>
<feature type="compositionally biased region" description="Basic residues" evidence="1">
    <location>
        <begin position="423"/>
        <end position="432"/>
    </location>
</feature>
<feature type="compositionally biased region" description="Low complexity" evidence="1">
    <location>
        <begin position="65"/>
        <end position="75"/>
    </location>
</feature>
<dbReference type="EMBL" id="JAACJM010000009">
    <property type="protein sequence ID" value="KAF5371237.1"/>
    <property type="molecule type" value="Genomic_DNA"/>
</dbReference>
<feature type="compositionally biased region" description="Polar residues" evidence="1">
    <location>
        <begin position="894"/>
        <end position="906"/>
    </location>
</feature>
<accession>A0A8H5GUM9</accession>
<feature type="compositionally biased region" description="Pro residues" evidence="1">
    <location>
        <begin position="911"/>
        <end position="924"/>
    </location>
</feature>
<evidence type="ECO:0000256" key="1">
    <source>
        <dbReference type="SAM" id="MobiDB-lite"/>
    </source>
</evidence>